<keyword evidence="7" id="KW-0547">Nucleotide-binding</keyword>
<evidence type="ECO:0000256" key="5">
    <source>
        <dbReference type="ARBA" id="ARBA00021420"/>
    </source>
</evidence>
<evidence type="ECO:0000256" key="13">
    <source>
        <dbReference type="RuleBase" id="RU004184"/>
    </source>
</evidence>
<evidence type="ECO:0000256" key="6">
    <source>
        <dbReference type="ARBA" id="ARBA00022490"/>
    </source>
</evidence>
<dbReference type="Pfam" id="PF12633">
    <property type="entry name" value="Adenyl_cycl_N"/>
    <property type="match status" value="1"/>
</dbReference>
<feature type="domain" description="Adenylate cyclase class-I N-terminal" evidence="14">
    <location>
        <begin position="11"/>
        <end position="205"/>
    </location>
</feature>
<dbReference type="PIRSF" id="PIRSF001444">
    <property type="entry name" value="Adenylate_cycl"/>
    <property type="match status" value="1"/>
</dbReference>
<evidence type="ECO:0000259" key="14">
    <source>
        <dbReference type="Pfam" id="PF12633"/>
    </source>
</evidence>
<evidence type="ECO:0000256" key="9">
    <source>
        <dbReference type="ARBA" id="ARBA00022998"/>
    </source>
</evidence>
<keyword evidence="10 15" id="KW-0456">Lyase</keyword>
<dbReference type="EMBL" id="CP136522">
    <property type="protein sequence ID" value="WOT04874.1"/>
    <property type="molecule type" value="Genomic_DNA"/>
</dbReference>
<evidence type="ECO:0000313" key="15">
    <source>
        <dbReference type="EMBL" id="WOT04874.1"/>
    </source>
</evidence>
<evidence type="ECO:0000256" key="4">
    <source>
        <dbReference type="ARBA" id="ARBA00012201"/>
    </source>
</evidence>
<evidence type="ECO:0000256" key="7">
    <source>
        <dbReference type="ARBA" id="ARBA00022741"/>
    </source>
</evidence>
<proteinExistence type="inferred from homology"/>
<keyword evidence="9" id="KW-0115">cAMP biosynthesis</keyword>
<dbReference type="GO" id="GO:0004016">
    <property type="term" value="F:adenylate cyclase activity"/>
    <property type="evidence" value="ECO:0007669"/>
    <property type="project" value="UniProtKB-EC"/>
</dbReference>
<gene>
    <name evidence="15" type="ORF">RGE70_16400</name>
</gene>
<dbReference type="InterPro" id="IPR024686">
    <property type="entry name" value="Adenylate_cyclase_1_CS"/>
</dbReference>
<keyword evidence="16" id="KW-1185">Reference proteome</keyword>
<dbReference type="Pfam" id="PF01295">
    <property type="entry name" value="Adenylate_cycl"/>
    <property type="match status" value="1"/>
</dbReference>
<keyword evidence="6" id="KW-0963">Cytoplasm</keyword>
<dbReference type="Proteomes" id="UP001529491">
    <property type="component" value="Chromosome"/>
</dbReference>
<dbReference type="PROSITE" id="PS01092">
    <property type="entry name" value="ADENYLATE_CYCLASE_1_1"/>
    <property type="match status" value="1"/>
</dbReference>
<dbReference type="PANTHER" id="PTHR38760">
    <property type="entry name" value="ADENYLATE CYCLASE"/>
    <property type="match status" value="1"/>
</dbReference>
<dbReference type="RefSeq" id="WP_310472513.1">
    <property type="nucleotide sequence ID" value="NZ_CP136522.1"/>
</dbReference>
<evidence type="ECO:0000256" key="3">
    <source>
        <dbReference type="ARBA" id="ARBA00007901"/>
    </source>
</evidence>
<reference evidence="15 16" key="1">
    <citation type="submission" date="2023-10" db="EMBL/GenBank/DDBJ databases">
        <title>Complete genome sequence of Shewanella sp. DAU334.</title>
        <authorList>
            <person name="Lee Y.-S."/>
            <person name="Jeong H.-R."/>
            <person name="Hwang E.-J."/>
            <person name="Choi Y.-L."/>
            <person name="Kim G.-D."/>
        </authorList>
    </citation>
    <scope>NUCLEOTIDE SEQUENCE [LARGE SCALE GENOMIC DNA]</scope>
    <source>
        <strain evidence="15 16">DAU334</strain>
    </source>
</reference>
<evidence type="ECO:0000256" key="1">
    <source>
        <dbReference type="ARBA" id="ARBA00001593"/>
    </source>
</evidence>
<evidence type="ECO:0000256" key="12">
    <source>
        <dbReference type="ARBA" id="ARBA00032637"/>
    </source>
</evidence>
<organism evidence="15 16">
    <name type="scientific">Shewanella youngdeokensis</name>
    <dbReference type="NCBI Taxonomy" id="2999068"/>
    <lineage>
        <taxon>Bacteria</taxon>
        <taxon>Pseudomonadati</taxon>
        <taxon>Pseudomonadota</taxon>
        <taxon>Gammaproteobacteria</taxon>
        <taxon>Alteromonadales</taxon>
        <taxon>Shewanellaceae</taxon>
        <taxon>Shewanella</taxon>
    </lineage>
</organism>
<dbReference type="PANTHER" id="PTHR38760:SF1">
    <property type="entry name" value="ADENYLATE CYCLASE"/>
    <property type="match status" value="1"/>
</dbReference>
<protein>
    <recommendedName>
        <fullName evidence="5">Adenylate cyclase</fullName>
        <ecNumber evidence="4">4.6.1.1</ecNumber>
    </recommendedName>
    <alternativeName>
        <fullName evidence="11">ATP pyrophosphate-lyase</fullName>
    </alternativeName>
    <alternativeName>
        <fullName evidence="12">Adenylyl cyclase</fullName>
    </alternativeName>
</protein>
<name>A0ABZ0JZD1_9GAMM</name>
<dbReference type="EC" id="4.6.1.1" evidence="4"/>
<evidence type="ECO:0000256" key="8">
    <source>
        <dbReference type="ARBA" id="ARBA00022840"/>
    </source>
</evidence>
<comment type="catalytic activity">
    <reaction evidence="1">
        <text>ATP = 3',5'-cyclic AMP + diphosphate</text>
        <dbReference type="Rhea" id="RHEA:15389"/>
        <dbReference type="ChEBI" id="CHEBI:30616"/>
        <dbReference type="ChEBI" id="CHEBI:33019"/>
        <dbReference type="ChEBI" id="CHEBI:58165"/>
        <dbReference type="EC" id="4.6.1.1"/>
    </reaction>
</comment>
<dbReference type="NCBIfam" id="NF006980">
    <property type="entry name" value="PRK09450.1-5"/>
    <property type="match status" value="1"/>
</dbReference>
<dbReference type="InterPro" id="IPR000274">
    <property type="entry name" value="Adenylate_cyclase_1"/>
</dbReference>
<sequence length="808" mass="92730">MTQKRDTFECAARRLDRIRYARATALLSPLKRYLLRLIPVLLHHHSDELPGYNGPFTPCGIVDFDFSMEDVEACDTLNLTLPATSTVPSTPLIEGVYSMGSTASFGQNQKSDIDVWLVYHHSISQHQYSLLAEKSTLLTQWFAQFNFEVNIYLVHTEQFLMAQKSQANFNNSIGHEHSGSAQHWLLLEEFYRSHFKLAGKVIAWWPQAEKSSQLLSLGDARALPASEYFGASLWQLYKGVEKPHKALLKVLLLEAYASEYPNTCLVSERIWQRTLAGDFSAANDAYYLLYESIEGYLLKCGDSRKLEITRRCFYLKCGVRLSDKHQAKDWRYYKISQLVKQWGWAQSLVETLDNCEQWHCGQLQWFNAQLNELMLGSYQNLLRFASAHSLSESLKISELGLLTRKLHTYFSEDEHQIMTLNQLWSRSITETDLSIIYSDQDTRYYLYCCKPQPQNFLQHSAVYHSKSKAKLLVWASLNKVSVASTCWYEVKSSKRRAAFLTRAARLLEGLIDMGSVKVSKMALCQPWHFKKLVLLLNFNSDPTEHWYGQEVMVDYMNSNVFSMGKNKVNMLGSIDVISLNSWGEWHCHHFEGEKAILEALTFVTPGMKRAVESVAIEVISCSSKLISQTERTVKNLLMRSARLCRQTQNSSTLVYPLRVGQIRYGIFFNNRGMHYENLSDAKSFYQQLSNSKLVEIPRPELGDEPFSKIPSVVQDYAARGAVQYFLRQRVEGLDVFILDENNALNYYVQQGVDVAALVGKISHHHAFNDSVIAKEQFNMPQFFKLERVKGQLVALPFGVSKEAYEVEF</sequence>
<dbReference type="InterPro" id="IPR024685">
    <property type="entry name" value="Adenylate_cyclase_1_N"/>
</dbReference>
<accession>A0ABZ0JZD1</accession>
<evidence type="ECO:0000256" key="2">
    <source>
        <dbReference type="ARBA" id="ARBA00004496"/>
    </source>
</evidence>
<keyword evidence="8" id="KW-0067">ATP-binding</keyword>
<evidence type="ECO:0000313" key="16">
    <source>
        <dbReference type="Proteomes" id="UP001529491"/>
    </source>
</evidence>
<comment type="subcellular location">
    <subcellularLocation>
        <location evidence="2">Cytoplasm</location>
    </subcellularLocation>
</comment>
<evidence type="ECO:0000256" key="10">
    <source>
        <dbReference type="ARBA" id="ARBA00023239"/>
    </source>
</evidence>
<comment type="similarity">
    <text evidence="3 13">Belongs to the adenylyl cyclase class-1 family.</text>
</comment>
<evidence type="ECO:0000256" key="11">
    <source>
        <dbReference type="ARBA" id="ARBA00032597"/>
    </source>
</evidence>